<evidence type="ECO:0000313" key="2">
    <source>
        <dbReference type="Proteomes" id="UP000712600"/>
    </source>
</evidence>
<evidence type="ECO:0000313" key="1">
    <source>
        <dbReference type="EMBL" id="KAF3583844.1"/>
    </source>
</evidence>
<evidence type="ECO:0008006" key="3">
    <source>
        <dbReference type="Google" id="ProtNLM"/>
    </source>
</evidence>
<dbReference type="Proteomes" id="UP000712600">
    <property type="component" value="Unassembled WGS sequence"/>
</dbReference>
<reference evidence="1" key="1">
    <citation type="submission" date="2019-12" db="EMBL/GenBank/DDBJ databases">
        <title>Genome sequencing and annotation of Brassica cretica.</title>
        <authorList>
            <person name="Studholme D.J."/>
            <person name="Sarris P."/>
        </authorList>
    </citation>
    <scope>NUCLEOTIDE SEQUENCE</scope>
    <source>
        <strain evidence="1">PFS-109/04</strain>
        <tissue evidence="1">Leaf</tissue>
    </source>
</reference>
<organism evidence="1 2">
    <name type="scientific">Brassica cretica</name>
    <name type="common">Mustard</name>
    <dbReference type="NCBI Taxonomy" id="69181"/>
    <lineage>
        <taxon>Eukaryota</taxon>
        <taxon>Viridiplantae</taxon>
        <taxon>Streptophyta</taxon>
        <taxon>Embryophyta</taxon>
        <taxon>Tracheophyta</taxon>
        <taxon>Spermatophyta</taxon>
        <taxon>Magnoliopsida</taxon>
        <taxon>eudicotyledons</taxon>
        <taxon>Gunneridae</taxon>
        <taxon>Pentapetalae</taxon>
        <taxon>rosids</taxon>
        <taxon>malvids</taxon>
        <taxon>Brassicales</taxon>
        <taxon>Brassicaceae</taxon>
        <taxon>Brassiceae</taxon>
        <taxon>Brassica</taxon>
    </lineage>
</organism>
<sequence>MVDLHDGVAVVDLSEDLTVDSKPLWSSYIVGHFIDDATPRIGKVHATVTHQHMKARVLRRHFWHIADIPLVVQEWTPDTEASKPDLTAIPYGTAKLHPDTFRCTRLDVARIIVVLNLEKPLPERISIRERGKKEANNNKTIHTVKNGKQKKDKSVVTEEAQPEITVAEHSAMKGVEQSVGSELHMMSTIRL</sequence>
<name>A0A8S9RVW5_BRACR</name>
<gene>
    <name evidence="1" type="ORF">F2Q69_00028566</name>
</gene>
<proteinExistence type="predicted"/>
<dbReference type="PANTHER" id="PTHR31286:SF148">
    <property type="entry name" value="DUF4283 DOMAIN-CONTAINING PROTEIN"/>
    <property type="match status" value="1"/>
</dbReference>
<dbReference type="EMBL" id="QGKX02000088">
    <property type="protein sequence ID" value="KAF3583844.1"/>
    <property type="molecule type" value="Genomic_DNA"/>
</dbReference>
<dbReference type="AlphaFoldDB" id="A0A8S9RVW5"/>
<protein>
    <recommendedName>
        <fullName evidence="3">DUF4283 domain-containing protein</fullName>
    </recommendedName>
</protein>
<dbReference type="PANTHER" id="PTHR31286">
    <property type="entry name" value="GLYCINE-RICH CELL WALL STRUCTURAL PROTEIN 1.8-LIKE"/>
    <property type="match status" value="1"/>
</dbReference>
<dbReference type="InterPro" id="IPR040256">
    <property type="entry name" value="At4g02000-like"/>
</dbReference>
<accession>A0A8S9RVW5</accession>
<comment type="caution">
    <text evidence="1">The sequence shown here is derived from an EMBL/GenBank/DDBJ whole genome shotgun (WGS) entry which is preliminary data.</text>
</comment>